<dbReference type="CDD" id="cd11304">
    <property type="entry name" value="Cadherin_repeat"/>
    <property type="match status" value="8"/>
</dbReference>
<evidence type="ECO:0000256" key="12">
    <source>
        <dbReference type="ARBA" id="ARBA00023157"/>
    </source>
</evidence>
<dbReference type="SMART" id="SM00112">
    <property type="entry name" value="CA"/>
    <property type="match status" value="10"/>
</dbReference>
<feature type="domain" description="Cadherin" evidence="15">
    <location>
        <begin position="100"/>
        <end position="200"/>
    </location>
</feature>
<keyword evidence="6" id="KW-0732">Signal</keyword>
<keyword evidence="3" id="KW-0245">EGF-like domain</keyword>
<dbReference type="GO" id="GO:0005509">
    <property type="term" value="F:calcium ion binding"/>
    <property type="evidence" value="ECO:0007669"/>
    <property type="project" value="UniProtKB-UniRule"/>
</dbReference>
<evidence type="ECO:0000256" key="4">
    <source>
        <dbReference type="ARBA" id="ARBA00022692"/>
    </source>
</evidence>
<dbReference type="PROSITE" id="PS50268">
    <property type="entry name" value="CADHERIN_2"/>
    <property type="match status" value="10"/>
</dbReference>
<dbReference type="FunFam" id="2.60.40.60:FF:000123">
    <property type="entry name" value="Protocadherin beta 4"/>
    <property type="match status" value="1"/>
</dbReference>
<dbReference type="InterPro" id="IPR020894">
    <property type="entry name" value="Cadherin_CS"/>
</dbReference>
<dbReference type="SUPFAM" id="SSF49313">
    <property type="entry name" value="Cadherin-like"/>
    <property type="match status" value="10"/>
</dbReference>
<feature type="domain" description="Cadherin" evidence="15">
    <location>
        <begin position="201"/>
        <end position="305"/>
    </location>
</feature>
<feature type="domain" description="Cadherin" evidence="15">
    <location>
        <begin position="25"/>
        <end position="99"/>
    </location>
</feature>
<keyword evidence="11" id="KW-0472">Membrane</keyword>
<dbReference type="InterPro" id="IPR002126">
    <property type="entry name" value="Cadherin-like_dom"/>
</dbReference>
<evidence type="ECO:0000256" key="3">
    <source>
        <dbReference type="ARBA" id="ARBA00022536"/>
    </source>
</evidence>
<keyword evidence="5" id="KW-0479">Metal-binding</keyword>
<dbReference type="FunFam" id="2.60.40.60:FF:000092">
    <property type="entry name" value="Protocadherin 8"/>
    <property type="match status" value="1"/>
</dbReference>
<dbReference type="PRINTS" id="PR00205">
    <property type="entry name" value="CADHERIN"/>
</dbReference>
<dbReference type="PANTHER" id="PTHR24026">
    <property type="entry name" value="FAT ATYPICAL CADHERIN-RELATED"/>
    <property type="match status" value="1"/>
</dbReference>
<dbReference type="GO" id="GO:0048589">
    <property type="term" value="P:developmental growth"/>
    <property type="evidence" value="ECO:0007669"/>
    <property type="project" value="UniProtKB-ARBA"/>
</dbReference>
<feature type="domain" description="Cadherin" evidence="15">
    <location>
        <begin position="410"/>
        <end position="485"/>
    </location>
</feature>
<feature type="domain" description="Cadherin" evidence="15">
    <location>
        <begin position="831"/>
        <end position="901"/>
    </location>
</feature>
<dbReference type="FunFam" id="2.60.40.60:FF:000039">
    <property type="entry name" value="FAT atypical cadherin 3"/>
    <property type="match status" value="1"/>
</dbReference>
<dbReference type="Pfam" id="PF00028">
    <property type="entry name" value="Cadherin"/>
    <property type="match status" value="8"/>
</dbReference>
<dbReference type="GO" id="GO:0001736">
    <property type="term" value="P:establishment of planar polarity"/>
    <property type="evidence" value="ECO:0007669"/>
    <property type="project" value="UniProtKB-ARBA"/>
</dbReference>
<proteinExistence type="predicted"/>
<feature type="domain" description="Cadherin" evidence="15">
    <location>
        <begin position="601"/>
        <end position="705"/>
    </location>
</feature>
<keyword evidence="13" id="KW-0325">Glycoprotein</keyword>
<evidence type="ECO:0000256" key="6">
    <source>
        <dbReference type="ARBA" id="ARBA00022729"/>
    </source>
</evidence>
<keyword evidence="4" id="KW-0812">Transmembrane</keyword>
<keyword evidence="10" id="KW-1133">Transmembrane helix</keyword>
<dbReference type="InterPro" id="IPR015919">
    <property type="entry name" value="Cadherin-like_sf"/>
</dbReference>
<keyword evidence="9" id="KW-0130">Cell adhesion</keyword>
<accession>A0A3P7H2H4</accession>
<dbReference type="GO" id="GO:0007163">
    <property type="term" value="P:establishment or maintenance of cell polarity"/>
    <property type="evidence" value="ECO:0007669"/>
    <property type="project" value="UniProtKB-ARBA"/>
</dbReference>
<comment type="subcellular location">
    <subcellularLocation>
        <location evidence="1">Cell membrane</location>
        <topology evidence="1">Single-pass type I membrane protein</topology>
    </subcellularLocation>
</comment>
<name>A0A3P7H2H4_TOXCA</name>
<feature type="domain" description="Cadherin" evidence="15">
    <location>
        <begin position="902"/>
        <end position="1006"/>
    </location>
</feature>
<protein>
    <recommendedName>
        <fullName evidence="15">Cadherin domain-containing protein</fullName>
    </recommendedName>
</protein>
<reference evidence="16" key="1">
    <citation type="submission" date="2018-11" db="EMBL/GenBank/DDBJ databases">
        <authorList>
            <consortium name="Pathogen Informatics"/>
        </authorList>
    </citation>
    <scope>NUCLEOTIDE SEQUENCE [LARGE SCALE GENOMIC DNA]</scope>
</reference>
<gene>
    <name evidence="16" type="ORF">TCNE_LOCUS16458</name>
</gene>
<feature type="domain" description="Cadherin" evidence="15">
    <location>
        <begin position="305"/>
        <end position="414"/>
    </location>
</feature>
<keyword evidence="7" id="KW-0677">Repeat</keyword>
<keyword evidence="12" id="KW-1015">Disulfide bond</keyword>
<evidence type="ECO:0000256" key="8">
    <source>
        <dbReference type="ARBA" id="ARBA00022837"/>
    </source>
</evidence>
<evidence type="ECO:0000256" key="14">
    <source>
        <dbReference type="PROSITE-ProRule" id="PRU00043"/>
    </source>
</evidence>
<organism evidence="16">
    <name type="scientific">Toxocara canis</name>
    <name type="common">Canine roundworm</name>
    <dbReference type="NCBI Taxonomy" id="6265"/>
    <lineage>
        <taxon>Eukaryota</taxon>
        <taxon>Metazoa</taxon>
        <taxon>Ecdysozoa</taxon>
        <taxon>Nematoda</taxon>
        <taxon>Chromadorea</taxon>
        <taxon>Rhabditida</taxon>
        <taxon>Spirurina</taxon>
        <taxon>Ascaridomorpha</taxon>
        <taxon>Ascaridoidea</taxon>
        <taxon>Toxocaridae</taxon>
        <taxon>Toxocara</taxon>
    </lineage>
</organism>
<dbReference type="FunFam" id="2.60.40.60:FF:000020">
    <property type="entry name" value="Dachsous cadherin-related 1b"/>
    <property type="match status" value="3"/>
</dbReference>
<dbReference type="Gene3D" id="2.60.40.60">
    <property type="entry name" value="Cadherins"/>
    <property type="match status" value="10"/>
</dbReference>
<evidence type="ECO:0000256" key="9">
    <source>
        <dbReference type="ARBA" id="ARBA00022889"/>
    </source>
</evidence>
<evidence type="ECO:0000256" key="2">
    <source>
        <dbReference type="ARBA" id="ARBA00022475"/>
    </source>
</evidence>
<evidence type="ECO:0000256" key="5">
    <source>
        <dbReference type="ARBA" id="ARBA00022723"/>
    </source>
</evidence>
<evidence type="ECO:0000313" key="16">
    <source>
        <dbReference type="EMBL" id="VDM47779.1"/>
    </source>
</evidence>
<dbReference type="PANTHER" id="PTHR24026:SF136">
    <property type="entry name" value="PROTOCADHERIN-23"/>
    <property type="match status" value="1"/>
</dbReference>
<dbReference type="GO" id="GO:0007411">
    <property type="term" value="P:axon guidance"/>
    <property type="evidence" value="ECO:0007669"/>
    <property type="project" value="UniProtKB-ARBA"/>
</dbReference>
<evidence type="ECO:0000259" key="15">
    <source>
        <dbReference type="PROSITE" id="PS50268"/>
    </source>
</evidence>
<feature type="domain" description="Cadherin" evidence="15">
    <location>
        <begin position="706"/>
        <end position="817"/>
    </location>
</feature>
<keyword evidence="2" id="KW-1003">Cell membrane</keyword>
<keyword evidence="8 14" id="KW-0106">Calcium</keyword>
<dbReference type="GO" id="GO:0048513">
    <property type="term" value="P:animal organ development"/>
    <property type="evidence" value="ECO:0007669"/>
    <property type="project" value="UniProtKB-ARBA"/>
</dbReference>
<dbReference type="GO" id="GO:0005886">
    <property type="term" value="C:plasma membrane"/>
    <property type="evidence" value="ECO:0007669"/>
    <property type="project" value="UniProtKB-SubCell"/>
</dbReference>
<dbReference type="AlphaFoldDB" id="A0A3P7H2H4"/>
<evidence type="ECO:0000256" key="11">
    <source>
        <dbReference type="ARBA" id="ARBA00023136"/>
    </source>
</evidence>
<feature type="domain" description="Cadherin" evidence="15">
    <location>
        <begin position="503"/>
        <end position="600"/>
    </location>
</feature>
<dbReference type="EMBL" id="UYWY01023610">
    <property type="protein sequence ID" value="VDM47779.1"/>
    <property type="molecule type" value="Genomic_DNA"/>
</dbReference>
<dbReference type="GO" id="GO:0007156">
    <property type="term" value="P:homophilic cell adhesion via plasma membrane adhesion molecules"/>
    <property type="evidence" value="ECO:0007669"/>
    <property type="project" value="InterPro"/>
</dbReference>
<dbReference type="PROSITE" id="PS00232">
    <property type="entry name" value="CADHERIN_1"/>
    <property type="match status" value="5"/>
</dbReference>
<evidence type="ECO:0000256" key="1">
    <source>
        <dbReference type="ARBA" id="ARBA00004251"/>
    </source>
</evidence>
<sequence>MFFDFEVLEDVRLGYIVGSVALEGNSNWKYHSVSSEGNDYFDVDSTNGDIMTKSKLDYELVHDVILEIIASKSGQHSNVERSISVYVRIVDVNDNRPEFAENTTWMVIKENSAIGTFIGQVPAEDKDSGDYGTIDYALVSAPSAVRIDQKSGIITVAGSIDREKESVYHFKVRATDVGGLSSEIEVLLFVADKNDNVPRFELESYSTEIPENVNVGTKLLTLNVVDEDSDYDFSFEIDRRGNERRLFAIDQDGIVYVAAPLDREYNAKHSLRIIVTDQKPPHKVFSASTTLSVIVTDVNDNAPKFTSPSTFFVFEEVPLGTLVGIVNAVDADFGNNAQLQYRVLPASHPEAIFIVDPVFGYIQVNGRLDREKRSVYHLTIDATDRGSPSLTSSTNITIVLLDIDDNESILNEVYYGKIAENSPIGQHVVHVTFEDVDEVENSAKIFAIESGDPDNDFRISTRSGLIVVNKHLDAEYRRVQIEVIDVNDERPRFKEGDHLVFAVAENLRGPYPIVLGSTIAEDRDQDQNGTISYAIVQGDTSLFSVDSQSGKLCLNVALDREQQAEHHLKVQAIDLGTPRLSATVKITILVEDLNDNDPVFHLPYYRASIRENSLPDELVAQLKATDADASENARLRYSLVEEGTIPFRIDASTGIVYTTVRLDRELASSWHLKVIAQDSGEFVQRSATVSLTVTVTDENDNAPIILNDLFDVYIPEGILKNDIVHAVRAYDADENETLTYTLSGPDKSFFVVDEDGAIIASTDLRKKDFTITVTVTDEGGHNASITLNFYSSAALNFPESHVRDFTVKEGGEGKPITTFIARSLNISSYGIQYAIAGGDPFKDFSIHPRSGQLFTSAKVDYERRKRYRLLISAIDQHHHPLVSLAPIVVNVEDINDNRPVFDKILYEAEIGENIDGGTSLLRVNASDKDASLNGDVRYSIVEEEMNKLFRIDENSGEIFTLVTLDADVNSKYRFEVKAVDRGQPALSEVAVVEVRVIDENDNSPKFSRLFRAEIEENSPIGAFVTQVPFLFL</sequence>
<evidence type="ECO:0000256" key="13">
    <source>
        <dbReference type="ARBA" id="ARBA00023180"/>
    </source>
</evidence>
<evidence type="ECO:0000256" key="7">
    <source>
        <dbReference type="ARBA" id="ARBA00022737"/>
    </source>
</evidence>
<evidence type="ECO:0000256" key="10">
    <source>
        <dbReference type="ARBA" id="ARBA00022989"/>
    </source>
</evidence>